<evidence type="ECO:0000313" key="2">
    <source>
        <dbReference type="EMBL" id="GGC00672.1"/>
    </source>
</evidence>
<dbReference type="AlphaFoldDB" id="A0A6I3T380"/>
<evidence type="ECO:0000313" key="3">
    <source>
        <dbReference type="EMBL" id="MTV56078.1"/>
    </source>
</evidence>
<reference evidence="2" key="4">
    <citation type="submission" date="2024-05" db="EMBL/GenBank/DDBJ databases">
        <authorList>
            <person name="Sun Q."/>
            <person name="Zhou Y."/>
        </authorList>
    </citation>
    <scope>NUCLEOTIDE SEQUENCE</scope>
    <source>
        <strain evidence="2">CGMCC 1.15931</strain>
    </source>
</reference>
<reference evidence="2" key="1">
    <citation type="journal article" date="2014" name="Int. J. Syst. Evol. Microbiol.">
        <title>Complete genome of a new Firmicutes species belonging to the dominant human colonic microbiota ('Ruminococcus bicirculans') reveals two chromosomes and a selective capacity to utilize plant glucans.</title>
        <authorList>
            <consortium name="NISC Comparative Sequencing Program"/>
            <person name="Wegmann U."/>
            <person name="Louis P."/>
            <person name="Goesmann A."/>
            <person name="Henrissat B."/>
            <person name="Duncan S.H."/>
            <person name="Flint H.J."/>
        </authorList>
    </citation>
    <scope>NUCLEOTIDE SEQUENCE</scope>
    <source>
        <strain evidence="2">CGMCC 1.15931</strain>
    </source>
</reference>
<reference evidence="3 4" key="3">
    <citation type="submission" date="2019-11" db="EMBL/GenBank/DDBJ databases">
        <title>Type strains purchased from KCTC, JCM and DSMZ.</title>
        <authorList>
            <person name="Lu H."/>
        </authorList>
    </citation>
    <scope>NUCLEOTIDE SEQUENCE [LARGE SCALE GENOMIC DNA]</scope>
    <source>
        <strain evidence="3 4">KCTC 52429</strain>
    </source>
</reference>
<dbReference type="EMBL" id="WNKZ01000128">
    <property type="protein sequence ID" value="MTV56078.1"/>
    <property type="molecule type" value="Genomic_DNA"/>
</dbReference>
<feature type="domain" description="DUF2169" evidence="1">
    <location>
        <begin position="22"/>
        <end position="318"/>
    </location>
</feature>
<organism evidence="3 4">
    <name type="scientific">Pseudoduganella buxea</name>
    <dbReference type="NCBI Taxonomy" id="1949069"/>
    <lineage>
        <taxon>Bacteria</taxon>
        <taxon>Pseudomonadati</taxon>
        <taxon>Pseudomonadota</taxon>
        <taxon>Betaproteobacteria</taxon>
        <taxon>Burkholderiales</taxon>
        <taxon>Oxalobacteraceae</taxon>
        <taxon>Telluria group</taxon>
        <taxon>Pseudoduganella</taxon>
    </lineage>
</organism>
<dbReference type="OrthoDB" id="237820at2"/>
<evidence type="ECO:0000313" key="5">
    <source>
        <dbReference type="Proteomes" id="UP000622638"/>
    </source>
</evidence>
<accession>A0A6I3T380</accession>
<reference evidence="5" key="2">
    <citation type="journal article" date="2019" name="Int. J. Syst. Evol. Microbiol.">
        <title>The Global Catalogue of Microorganisms (GCM) 10K type strain sequencing project: providing services to taxonomists for standard genome sequencing and annotation.</title>
        <authorList>
            <consortium name="The Broad Institute Genomics Platform"/>
            <consortium name="The Broad Institute Genome Sequencing Center for Infectious Disease"/>
            <person name="Wu L."/>
            <person name="Ma J."/>
        </authorList>
    </citation>
    <scope>NUCLEOTIDE SEQUENCE [LARGE SCALE GENOMIC DNA]</scope>
    <source>
        <strain evidence="5">CGMCC 1.15931</strain>
    </source>
</reference>
<dbReference type="Proteomes" id="UP000622638">
    <property type="component" value="Unassembled WGS sequence"/>
</dbReference>
<keyword evidence="5" id="KW-1185">Reference proteome</keyword>
<name>A0A6I3T380_9BURK</name>
<evidence type="ECO:0000313" key="4">
    <source>
        <dbReference type="Proteomes" id="UP000430634"/>
    </source>
</evidence>
<dbReference type="Proteomes" id="UP000430634">
    <property type="component" value="Unassembled WGS sequence"/>
</dbReference>
<dbReference type="EMBL" id="BMKG01000008">
    <property type="protein sequence ID" value="GGC00672.1"/>
    <property type="molecule type" value="Genomic_DNA"/>
</dbReference>
<gene>
    <name evidence="2" type="ORF">GCM10011572_23360</name>
    <name evidence="3" type="ORF">GM672_25460</name>
</gene>
<evidence type="ECO:0000259" key="1">
    <source>
        <dbReference type="Pfam" id="PF09937"/>
    </source>
</evidence>
<dbReference type="RefSeq" id="WP_155473323.1">
    <property type="nucleotide sequence ID" value="NZ_BMKG01000008.1"/>
</dbReference>
<comment type="caution">
    <text evidence="3">The sequence shown here is derived from an EMBL/GenBank/DDBJ whole genome shotgun (WGS) entry which is preliminary data.</text>
</comment>
<dbReference type="InterPro" id="IPR018683">
    <property type="entry name" value="DUF2169"/>
</dbReference>
<sequence length="364" mass="39366">MKIVTGSRHVAADVAIALDVAGREHLVIAAKATWSIPEPGQRPRPLPPQALVQSDVYVGEPGLSPMLYGADFARFKPQCDVLFDASAHAPGGEAVTELLVAWQVGTLRKGLRVLGPRTWRSKLGFVTPGKPEAFVTRPLHYGLAFGGTFPAPKEGEADAYGGNPAGVGWAGSRAASALHDTAAPGLEAIEEPVRSPHRQYTPTAFSAIARHWSPRRELAGTYDEAWQRDVFPLLPADYDEHFNQCAPPDQRTAYLRGGEPVVLRNMMAGRPDVRFALPRLEGQAVRVLRTDYSTEAVGAVADTLYFEPDQGRFSVVWRASTPIRRRLQEFDTVAIGPVDPQWWANISLGRQGGGCAGCGAEEAA</sequence>
<proteinExistence type="predicted"/>
<protein>
    <submittedName>
        <fullName evidence="3">DUF2169 domain-containing protein</fullName>
    </submittedName>
</protein>
<dbReference type="Pfam" id="PF09937">
    <property type="entry name" value="DUF2169"/>
    <property type="match status" value="1"/>
</dbReference>